<keyword evidence="5" id="KW-0472">Membrane</keyword>
<evidence type="ECO:0000256" key="1">
    <source>
        <dbReference type="ARBA" id="ARBA00004167"/>
    </source>
</evidence>
<proteinExistence type="inferred from homology"/>
<dbReference type="OrthoDB" id="5777994at2759"/>
<dbReference type="InterPro" id="IPR008166">
    <property type="entry name" value="Glyco_transf_92"/>
</dbReference>
<reference evidence="7 8" key="2">
    <citation type="submission" date="2018-11" db="EMBL/GenBank/DDBJ databases">
        <authorList>
            <consortium name="Pathogen Informatics"/>
        </authorList>
    </citation>
    <scope>NUCLEOTIDE SEQUENCE [LARGE SCALE GENOMIC DNA]</scope>
    <source>
        <strain evidence="7 8">Costa Rica</strain>
    </source>
</reference>
<gene>
    <name evidence="7" type="ORF">ACOC_LOCUS434</name>
</gene>
<reference evidence="9" key="1">
    <citation type="submission" date="2017-02" db="UniProtKB">
        <authorList>
            <consortium name="WormBaseParasite"/>
        </authorList>
    </citation>
    <scope>IDENTIFICATION</scope>
</reference>
<accession>A0A0R3PA91</accession>
<comment type="subcellular location">
    <subcellularLocation>
        <location evidence="1">Membrane</location>
        <topology evidence="1">Single-pass membrane protein</topology>
    </subcellularLocation>
</comment>
<comment type="similarity">
    <text evidence="2 6">Belongs to the glycosyltransferase 92 family.</text>
</comment>
<dbReference type="EMBL" id="UYYA01000041">
    <property type="protein sequence ID" value="VDM52019.1"/>
    <property type="molecule type" value="Genomic_DNA"/>
</dbReference>
<evidence type="ECO:0000256" key="5">
    <source>
        <dbReference type="ARBA" id="ARBA00023136"/>
    </source>
</evidence>
<organism evidence="9">
    <name type="scientific">Angiostrongylus costaricensis</name>
    <name type="common">Nematode worm</name>
    <dbReference type="NCBI Taxonomy" id="334426"/>
    <lineage>
        <taxon>Eukaryota</taxon>
        <taxon>Metazoa</taxon>
        <taxon>Ecdysozoa</taxon>
        <taxon>Nematoda</taxon>
        <taxon>Chromadorea</taxon>
        <taxon>Rhabditida</taxon>
        <taxon>Rhabditina</taxon>
        <taxon>Rhabditomorpha</taxon>
        <taxon>Strongyloidea</taxon>
        <taxon>Metastrongylidae</taxon>
        <taxon>Angiostrongylus</taxon>
    </lineage>
</organism>
<dbReference type="PANTHER" id="PTHR47024:SF1">
    <property type="entry name" value="GLYCOSYLTRANSFERASE FAMILY 92 PROTEIN"/>
    <property type="match status" value="1"/>
</dbReference>
<protein>
    <recommendedName>
        <fullName evidence="6">Glycosyltransferase family 92 protein</fullName>
        <ecNumber evidence="6">2.4.1.-</ecNumber>
    </recommendedName>
</protein>
<name>A0A0R3PA91_ANGCS</name>
<keyword evidence="4 6" id="KW-0808">Transferase</keyword>
<dbReference type="WBParaSite" id="ACOC_0000043301-mRNA-1">
    <property type="protein sequence ID" value="ACOC_0000043301-mRNA-1"/>
    <property type="gene ID" value="ACOC_0000043301"/>
</dbReference>
<dbReference type="GO" id="GO:0016757">
    <property type="term" value="F:glycosyltransferase activity"/>
    <property type="evidence" value="ECO:0007669"/>
    <property type="project" value="UniProtKB-UniRule"/>
</dbReference>
<evidence type="ECO:0000313" key="7">
    <source>
        <dbReference type="EMBL" id="VDM52019.1"/>
    </source>
</evidence>
<evidence type="ECO:0000313" key="9">
    <source>
        <dbReference type="WBParaSite" id="ACOC_0000043301-mRNA-1"/>
    </source>
</evidence>
<sequence length="212" mass="25090">IRSCNRHEERKNFQFYSSATSSVIRVLSINQCVKPDWKLEVRFRARPIEGSCPWRWAPGCEYNSYVLDASSKKSSDNISHVGSNRLLVVLMLWRCRHFNYLRFYLFRFTDWIRIIFFLETWRAQGASHVFLYYHSSTNNVRKVLDNYEKQRFVTIIPWPSLPKNSIVDPNKSVYRLAHSLAHNDCILRIGSEFGALVDIDELIIPRHVKKTF</sequence>
<evidence type="ECO:0000256" key="2">
    <source>
        <dbReference type="ARBA" id="ARBA00007647"/>
    </source>
</evidence>
<dbReference type="GO" id="GO:0016020">
    <property type="term" value="C:membrane"/>
    <property type="evidence" value="ECO:0007669"/>
    <property type="project" value="UniProtKB-SubCell"/>
</dbReference>
<dbReference type="Pfam" id="PF01697">
    <property type="entry name" value="Glyco_transf_92"/>
    <property type="match status" value="1"/>
</dbReference>
<keyword evidence="8" id="KW-1185">Reference proteome</keyword>
<evidence type="ECO:0000256" key="4">
    <source>
        <dbReference type="ARBA" id="ARBA00022679"/>
    </source>
</evidence>
<keyword evidence="3 6" id="KW-0328">Glycosyltransferase</keyword>
<dbReference type="Proteomes" id="UP000267027">
    <property type="component" value="Unassembled WGS sequence"/>
</dbReference>
<evidence type="ECO:0000256" key="6">
    <source>
        <dbReference type="RuleBase" id="RU366017"/>
    </source>
</evidence>
<evidence type="ECO:0000256" key="3">
    <source>
        <dbReference type="ARBA" id="ARBA00022676"/>
    </source>
</evidence>
<dbReference type="PANTHER" id="PTHR47024">
    <property type="entry name" value="BIOFILM ABSENT ON HEAD (AFTER YERSINIA EXPOSURE)-RELATED"/>
    <property type="match status" value="1"/>
</dbReference>
<evidence type="ECO:0000313" key="8">
    <source>
        <dbReference type="Proteomes" id="UP000267027"/>
    </source>
</evidence>
<dbReference type="EC" id="2.4.1.-" evidence="6"/>
<dbReference type="AlphaFoldDB" id="A0A0R3PA91"/>